<organism evidence="1 2">
    <name type="scientific">Symbiodinium natans</name>
    <dbReference type="NCBI Taxonomy" id="878477"/>
    <lineage>
        <taxon>Eukaryota</taxon>
        <taxon>Sar</taxon>
        <taxon>Alveolata</taxon>
        <taxon>Dinophyceae</taxon>
        <taxon>Suessiales</taxon>
        <taxon>Symbiodiniaceae</taxon>
        <taxon>Symbiodinium</taxon>
    </lineage>
</organism>
<gene>
    <name evidence="1" type="ORF">SNAT2548_LOCUS16674</name>
</gene>
<dbReference type="AlphaFoldDB" id="A0A812NL57"/>
<keyword evidence="2" id="KW-1185">Reference proteome</keyword>
<dbReference type="EMBL" id="CAJNDS010002087">
    <property type="protein sequence ID" value="CAE7318059.1"/>
    <property type="molecule type" value="Genomic_DNA"/>
</dbReference>
<sequence length="87" mass="9836">MIDATDFIFAPEPGESTERRLSFLDFLDLILSLRGTNIATMKDIVDLRKQLKSTYERLKSKQLAKSRTYATLSMGPDDAQRNLLGTP</sequence>
<comment type="caution">
    <text evidence="1">The sequence shown here is derived from an EMBL/GenBank/DDBJ whole genome shotgun (WGS) entry which is preliminary data.</text>
</comment>
<reference evidence="1" key="1">
    <citation type="submission" date="2021-02" db="EMBL/GenBank/DDBJ databases">
        <authorList>
            <person name="Dougan E. K."/>
            <person name="Rhodes N."/>
            <person name="Thang M."/>
            <person name="Chan C."/>
        </authorList>
    </citation>
    <scope>NUCLEOTIDE SEQUENCE</scope>
</reference>
<evidence type="ECO:0000313" key="2">
    <source>
        <dbReference type="Proteomes" id="UP000604046"/>
    </source>
</evidence>
<dbReference type="Proteomes" id="UP000604046">
    <property type="component" value="Unassembled WGS sequence"/>
</dbReference>
<accession>A0A812NL57</accession>
<protein>
    <submittedName>
        <fullName evidence="1">Uncharacterized protein</fullName>
    </submittedName>
</protein>
<proteinExistence type="predicted"/>
<name>A0A812NL57_9DINO</name>
<evidence type="ECO:0000313" key="1">
    <source>
        <dbReference type="EMBL" id="CAE7318059.1"/>
    </source>
</evidence>